<dbReference type="Proteomes" id="UP001642409">
    <property type="component" value="Unassembled WGS sequence"/>
</dbReference>
<proteinExistence type="predicted"/>
<reference evidence="1 2" key="1">
    <citation type="submission" date="2024-07" db="EMBL/GenBank/DDBJ databases">
        <authorList>
            <person name="Akdeniz Z."/>
        </authorList>
    </citation>
    <scope>NUCLEOTIDE SEQUENCE [LARGE SCALE GENOMIC DNA]</scope>
</reference>
<protein>
    <submittedName>
        <fullName evidence="1">Hypothetical_protein</fullName>
    </submittedName>
</protein>
<organism evidence="1 2">
    <name type="scientific">Hexamita inflata</name>
    <dbReference type="NCBI Taxonomy" id="28002"/>
    <lineage>
        <taxon>Eukaryota</taxon>
        <taxon>Metamonada</taxon>
        <taxon>Diplomonadida</taxon>
        <taxon>Hexamitidae</taxon>
        <taxon>Hexamitinae</taxon>
        <taxon>Hexamita</taxon>
    </lineage>
</organism>
<evidence type="ECO:0000313" key="1">
    <source>
        <dbReference type="EMBL" id="CAL6037528.1"/>
    </source>
</evidence>
<sequence length="105" mass="11704">MLQLISSFQASSFKQCFSSASTITGNRLTRTISLNLLPNPLIKFIPNDNMCEVLNGKSSTVFILLNSQTNGEIQLPPVGKGIPFVYQFNQNITIYFGQLYIARIL</sequence>
<gene>
    <name evidence="1" type="ORF">HINF_LOCUS36930</name>
</gene>
<keyword evidence="2" id="KW-1185">Reference proteome</keyword>
<evidence type="ECO:0000313" key="2">
    <source>
        <dbReference type="Proteomes" id="UP001642409"/>
    </source>
</evidence>
<name>A0ABP1JFI3_9EUKA</name>
<accession>A0ABP1JFI3</accession>
<dbReference type="EMBL" id="CAXDID020000137">
    <property type="protein sequence ID" value="CAL6037528.1"/>
    <property type="molecule type" value="Genomic_DNA"/>
</dbReference>
<comment type="caution">
    <text evidence="1">The sequence shown here is derived from an EMBL/GenBank/DDBJ whole genome shotgun (WGS) entry which is preliminary data.</text>
</comment>